<evidence type="ECO:0000313" key="3">
    <source>
        <dbReference type="EMBL" id="OAT85004.1"/>
    </source>
</evidence>
<gene>
    <name evidence="3" type="ORF">A6M21_07205</name>
</gene>
<comment type="caution">
    <text evidence="3">The sequence shown here is derived from an EMBL/GenBank/DDBJ whole genome shotgun (WGS) entry which is preliminary data.</text>
</comment>
<dbReference type="AlphaFoldDB" id="A0A1B7LGF8"/>
<dbReference type="EMBL" id="LYVF01000085">
    <property type="protein sequence ID" value="OAT85004.1"/>
    <property type="molecule type" value="Genomic_DNA"/>
</dbReference>
<dbReference type="GO" id="GO:0005737">
    <property type="term" value="C:cytoplasm"/>
    <property type="evidence" value="ECO:0007669"/>
    <property type="project" value="UniProtKB-SubCell"/>
</dbReference>
<dbReference type="Gene3D" id="1.10.287.540">
    <property type="entry name" value="Helix hairpin bin"/>
    <property type="match status" value="1"/>
</dbReference>
<dbReference type="HAMAP" id="MF_01103">
    <property type="entry name" value="UPF0291"/>
    <property type="match status" value="1"/>
</dbReference>
<name>A0A1B7LGF8_9FIRM</name>
<keyword evidence="4" id="KW-1185">Reference proteome</keyword>
<accession>A0A1B7LGF8</accession>
<dbReference type="Pfam" id="PF05979">
    <property type="entry name" value="DUF896"/>
    <property type="match status" value="1"/>
</dbReference>
<reference evidence="3 4" key="1">
    <citation type="submission" date="2016-04" db="EMBL/GenBank/DDBJ databases">
        <authorList>
            <person name="Evans L.H."/>
            <person name="Alamgir A."/>
            <person name="Owens N."/>
            <person name="Weber N.D."/>
            <person name="Virtaneva K."/>
            <person name="Barbian K."/>
            <person name="Babar A."/>
            <person name="Rosenke K."/>
        </authorList>
    </citation>
    <scope>NUCLEOTIDE SEQUENCE [LARGE SCALE GENOMIC DNA]</scope>
    <source>
        <strain evidence="3 4">LMa1</strain>
    </source>
</reference>
<dbReference type="InterPro" id="IPR009242">
    <property type="entry name" value="DUF896"/>
</dbReference>
<organism evidence="3 4">
    <name type="scientific">Desulfotomaculum copahuensis</name>
    <dbReference type="NCBI Taxonomy" id="1838280"/>
    <lineage>
        <taxon>Bacteria</taxon>
        <taxon>Bacillati</taxon>
        <taxon>Bacillota</taxon>
        <taxon>Clostridia</taxon>
        <taxon>Eubacteriales</taxon>
        <taxon>Desulfotomaculaceae</taxon>
        <taxon>Desulfotomaculum</taxon>
    </lineage>
</organism>
<dbReference type="SUPFAM" id="SSF158221">
    <property type="entry name" value="YnzC-like"/>
    <property type="match status" value="1"/>
</dbReference>
<dbReference type="STRING" id="1838280.A6M21_07205"/>
<dbReference type="Proteomes" id="UP000078532">
    <property type="component" value="Unassembled WGS sequence"/>
</dbReference>
<evidence type="ECO:0000313" key="4">
    <source>
        <dbReference type="Proteomes" id="UP000078532"/>
    </source>
</evidence>
<keyword evidence="1 2" id="KW-0963">Cytoplasm</keyword>
<proteinExistence type="inferred from homology"/>
<dbReference type="PANTHER" id="PTHR37300">
    <property type="entry name" value="UPF0291 PROTEIN CBO2609/CLC_2481"/>
    <property type="match status" value="1"/>
</dbReference>
<sequence>MITKEMIERINFLSRKQRSGGLNDAEKAEQHALRQRYLETIRAQVTDALEAAGYKRKEKHGERCTCGHCHPLKH</sequence>
<comment type="subcellular location">
    <subcellularLocation>
        <location evidence="2">Cytoplasm</location>
    </subcellularLocation>
</comment>
<evidence type="ECO:0000256" key="1">
    <source>
        <dbReference type="ARBA" id="ARBA00022490"/>
    </source>
</evidence>
<dbReference type="OrthoDB" id="390105at2"/>
<comment type="similarity">
    <text evidence="2">Belongs to the UPF0291 family.</text>
</comment>
<evidence type="ECO:0000256" key="2">
    <source>
        <dbReference type="HAMAP-Rule" id="MF_01103"/>
    </source>
</evidence>
<dbReference type="PANTHER" id="PTHR37300:SF1">
    <property type="entry name" value="UPF0291 PROTEIN YNZC"/>
    <property type="match status" value="1"/>
</dbReference>
<protein>
    <recommendedName>
        <fullName evidence="2">UPF0291 protein A6M21_07205</fullName>
    </recommendedName>
</protein>
<dbReference type="RefSeq" id="WP_066667153.1">
    <property type="nucleotide sequence ID" value="NZ_LYVF01000085.1"/>
</dbReference>